<evidence type="ECO:0000256" key="1">
    <source>
        <dbReference type="SAM" id="SignalP"/>
    </source>
</evidence>
<keyword evidence="1" id="KW-0732">Signal</keyword>
<organism evidence="2 3">
    <name type="scientific">Pedobacter insulae</name>
    <dbReference type="NCBI Taxonomy" id="414048"/>
    <lineage>
        <taxon>Bacteria</taxon>
        <taxon>Pseudomonadati</taxon>
        <taxon>Bacteroidota</taxon>
        <taxon>Sphingobacteriia</taxon>
        <taxon>Sphingobacteriales</taxon>
        <taxon>Sphingobacteriaceae</taxon>
        <taxon>Pedobacter</taxon>
    </lineage>
</organism>
<reference evidence="2 3" key="1">
    <citation type="submission" date="2016-10" db="EMBL/GenBank/DDBJ databases">
        <authorList>
            <person name="de Groot N.N."/>
        </authorList>
    </citation>
    <scope>NUCLEOTIDE SEQUENCE [LARGE SCALE GENOMIC DNA]</scope>
    <source>
        <strain evidence="2 3">DSM 18684</strain>
    </source>
</reference>
<dbReference type="EMBL" id="FOPP01000003">
    <property type="protein sequence ID" value="SFG94488.1"/>
    <property type="molecule type" value="Genomic_DNA"/>
</dbReference>
<evidence type="ECO:0000313" key="2">
    <source>
        <dbReference type="EMBL" id="SFG94488.1"/>
    </source>
</evidence>
<feature type="signal peptide" evidence="1">
    <location>
        <begin position="1"/>
        <end position="20"/>
    </location>
</feature>
<accession>A0A1I2VZ49</accession>
<evidence type="ECO:0008006" key="4">
    <source>
        <dbReference type="Google" id="ProtNLM"/>
    </source>
</evidence>
<proteinExistence type="predicted"/>
<dbReference type="RefSeq" id="WP_090992865.1">
    <property type="nucleotide sequence ID" value="NZ_FOPP01000003.1"/>
</dbReference>
<dbReference type="OrthoDB" id="1121354at2"/>
<evidence type="ECO:0000313" key="3">
    <source>
        <dbReference type="Proteomes" id="UP000199666"/>
    </source>
</evidence>
<gene>
    <name evidence="2" type="ORF">SAMN04489864_103367</name>
</gene>
<name>A0A1I2VZ49_9SPHI</name>
<protein>
    <recommendedName>
        <fullName evidence="4">PEGA domain-containing protein</fullName>
    </recommendedName>
</protein>
<dbReference type="AlphaFoldDB" id="A0A1I2VZ49"/>
<sequence>MKIRITILLLVVLVANIANAQKMKISVLPADANIYESKTGGQEQLLGTGSAEIKINKDFPVKLIFKKPGFKPFTKSYQRLKGIDPKKEDLVELKDRMVTVSAEPYDAKIFVNGIEIGTKKIYVYINENSSTTVEVTKPGFYKKTKVYYNQAGRDVSPVDDFIVLEDKAVKVKLFPNDAQIFVDGKKLADNSDEIVVPSKTNVAVEYRKEGYVPIERTYYNKEGMPQTPLFETITLKDRVVRINTTPSDAIIKVDGKQVANGEHSVKILDGACVEVIVERAGFVPIIKNFCNQINMQAPPTNEHIALKTDEAYTSSIQSDQANVNFSITVGATRTPEDAWKIMNGIVTNYFDVIEMADKETSYLRTAWSMKNFPNNTIRTRVIVKPGNTGTQQYVVKIQSEASNAANTGAKDDEKFKEWERLLNTYKDVISEMQARLQ</sequence>
<dbReference type="Proteomes" id="UP000199666">
    <property type="component" value="Unassembled WGS sequence"/>
</dbReference>
<feature type="chain" id="PRO_5011549581" description="PEGA domain-containing protein" evidence="1">
    <location>
        <begin position="21"/>
        <end position="437"/>
    </location>
</feature>
<keyword evidence="3" id="KW-1185">Reference proteome</keyword>